<dbReference type="PANTHER" id="PTHR43072">
    <property type="entry name" value="N-ACETYLTRANSFERASE"/>
    <property type="match status" value="1"/>
</dbReference>
<dbReference type="Pfam" id="PF00583">
    <property type="entry name" value="Acetyltransf_1"/>
    <property type="match status" value="1"/>
</dbReference>
<dbReference type="PANTHER" id="PTHR43072:SF23">
    <property type="entry name" value="UPF0039 PROTEIN C11D3.02C"/>
    <property type="match status" value="1"/>
</dbReference>
<gene>
    <name evidence="4" type="ORF">DS745_23710</name>
</gene>
<evidence type="ECO:0000256" key="2">
    <source>
        <dbReference type="ARBA" id="ARBA00023315"/>
    </source>
</evidence>
<feature type="domain" description="N-acetyltransferase" evidence="3">
    <location>
        <begin position="155"/>
        <end position="292"/>
    </location>
</feature>
<dbReference type="Proteomes" id="UP000290649">
    <property type="component" value="Unassembled WGS sequence"/>
</dbReference>
<keyword evidence="1 4" id="KW-0808">Transferase</keyword>
<keyword evidence="5" id="KW-1185">Reference proteome</keyword>
<evidence type="ECO:0000313" key="5">
    <source>
        <dbReference type="Proteomes" id="UP000290649"/>
    </source>
</evidence>
<dbReference type="Gene3D" id="3.40.630.30">
    <property type="match status" value="1"/>
</dbReference>
<dbReference type="CDD" id="cd04301">
    <property type="entry name" value="NAT_SF"/>
    <property type="match status" value="1"/>
</dbReference>
<evidence type="ECO:0000313" key="4">
    <source>
        <dbReference type="EMBL" id="RXI96707.1"/>
    </source>
</evidence>
<dbReference type="OrthoDB" id="87299at2"/>
<dbReference type="EMBL" id="QOUX01000047">
    <property type="protein sequence ID" value="RXI96707.1"/>
    <property type="molecule type" value="Genomic_DNA"/>
</dbReference>
<reference evidence="4 5" key="1">
    <citation type="journal article" date="2019" name="Int. J. Syst. Evol. Microbiol.">
        <title>Anaerobacillus alkaliphilus sp. nov., a novel alkaliphilic and moderately halophilic bacterium.</title>
        <authorList>
            <person name="Borsodi A.K."/>
            <person name="Aszalos J.M."/>
            <person name="Bihari P."/>
            <person name="Nagy I."/>
            <person name="Schumann P."/>
            <person name="Sproer C."/>
            <person name="Kovacs A.L."/>
            <person name="Boka K."/>
            <person name="Dobosy P."/>
            <person name="Ovari M."/>
            <person name="Szili-Kovacs T."/>
            <person name="Toth E."/>
        </authorList>
    </citation>
    <scope>NUCLEOTIDE SEQUENCE [LARGE SCALE GENOMIC DNA]</scope>
    <source>
        <strain evidence="4 5">B16-10</strain>
    </source>
</reference>
<dbReference type="RefSeq" id="WP_129080675.1">
    <property type="nucleotide sequence ID" value="NZ_QOUX01000047.1"/>
</dbReference>
<organism evidence="4 5">
    <name type="scientific">Anaerobacillus alkaliphilus</name>
    <dbReference type="NCBI Taxonomy" id="1548597"/>
    <lineage>
        <taxon>Bacteria</taxon>
        <taxon>Bacillati</taxon>
        <taxon>Bacillota</taxon>
        <taxon>Bacilli</taxon>
        <taxon>Bacillales</taxon>
        <taxon>Bacillaceae</taxon>
        <taxon>Anaerobacillus</taxon>
    </lineage>
</organism>
<proteinExistence type="predicted"/>
<dbReference type="AlphaFoldDB" id="A0A4Q0VMS7"/>
<comment type="caution">
    <text evidence="4">The sequence shown here is derived from an EMBL/GenBank/DDBJ whole genome shotgun (WGS) entry which is preliminary data.</text>
</comment>
<evidence type="ECO:0000259" key="3">
    <source>
        <dbReference type="PROSITE" id="PS51186"/>
    </source>
</evidence>
<dbReference type="InterPro" id="IPR000182">
    <property type="entry name" value="GNAT_dom"/>
</dbReference>
<dbReference type="InterPro" id="IPR016181">
    <property type="entry name" value="Acyl_CoA_acyltransferase"/>
</dbReference>
<name>A0A4Q0VMS7_9BACI</name>
<accession>A0A4Q0VMS7</accession>
<sequence>MGNVITIKVPDNYPLIASFIAKVNHGEDHVGYCGDDQEEILHTLLHDFSDLPLEQSLVAAYEGDELVGVLGMDIDRESKVTELWGPFVVHEDCEKIATLMYNDIMNQIPISLTQVLGFYNKENKNSQLFMEKIGAIRKDEHTILTCHKKGQIDEAGIVEVTPEYYESFRELHDGSFPNAYETSEEILSKIDDHHKVFVAHDQNELLGYVYCEANPQFSGGDIHFIAVTPSSRGLGIGKKLVNKALTFLFSFEEIEEITLCVNSSNQAAIHVYEKVGFTKVHELVFYQGKLGE</sequence>
<keyword evidence="2" id="KW-0012">Acyltransferase</keyword>
<dbReference type="SUPFAM" id="SSF55729">
    <property type="entry name" value="Acyl-CoA N-acyltransferases (Nat)"/>
    <property type="match status" value="2"/>
</dbReference>
<evidence type="ECO:0000256" key="1">
    <source>
        <dbReference type="ARBA" id="ARBA00022679"/>
    </source>
</evidence>
<dbReference type="GO" id="GO:0016747">
    <property type="term" value="F:acyltransferase activity, transferring groups other than amino-acyl groups"/>
    <property type="evidence" value="ECO:0007669"/>
    <property type="project" value="InterPro"/>
</dbReference>
<protein>
    <submittedName>
        <fullName evidence="4">GNAT family N-acetyltransferase</fullName>
    </submittedName>
</protein>
<dbReference type="PROSITE" id="PS51186">
    <property type="entry name" value="GNAT"/>
    <property type="match status" value="1"/>
</dbReference>